<evidence type="ECO:0000313" key="3">
    <source>
        <dbReference type="Proteomes" id="UP000075243"/>
    </source>
</evidence>
<accession>A0A151T175</accession>
<dbReference type="Proteomes" id="UP000075243">
    <property type="component" value="Chromosome 9"/>
</dbReference>
<keyword evidence="1" id="KW-1133">Transmembrane helix</keyword>
<keyword evidence="1" id="KW-0472">Membrane</keyword>
<organism evidence="2 3">
    <name type="scientific">Cajanus cajan</name>
    <name type="common">Pigeon pea</name>
    <name type="synonym">Cajanus indicus</name>
    <dbReference type="NCBI Taxonomy" id="3821"/>
    <lineage>
        <taxon>Eukaryota</taxon>
        <taxon>Viridiplantae</taxon>
        <taxon>Streptophyta</taxon>
        <taxon>Embryophyta</taxon>
        <taxon>Tracheophyta</taxon>
        <taxon>Spermatophyta</taxon>
        <taxon>Magnoliopsida</taxon>
        <taxon>eudicotyledons</taxon>
        <taxon>Gunneridae</taxon>
        <taxon>Pentapetalae</taxon>
        <taxon>rosids</taxon>
        <taxon>fabids</taxon>
        <taxon>Fabales</taxon>
        <taxon>Fabaceae</taxon>
        <taxon>Papilionoideae</taxon>
        <taxon>50 kb inversion clade</taxon>
        <taxon>NPAAA clade</taxon>
        <taxon>indigoferoid/millettioid clade</taxon>
        <taxon>Phaseoleae</taxon>
        <taxon>Cajanus</taxon>
    </lineage>
</organism>
<dbReference type="PANTHER" id="PTHR33116">
    <property type="entry name" value="REVERSE TRANSCRIPTASE ZINC-BINDING DOMAIN-CONTAINING PROTEIN-RELATED-RELATED"/>
    <property type="match status" value="1"/>
</dbReference>
<feature type="transmembrane region" description="Helical" evidence="1">
    <location>
        <begin position="88"/>
        <end position="106"/>
    </location>
</feature>
<evidence type="ECO:0000313" key="2">
    <source>
        <dbReference type="EMBL" id="KYP60805.1"/>
    </source>
</evidence>
<dbReference type="Gramene" id="C.cajan_22556.t">
    <property type="protein sequence ID" value="C.cajan_22556.t.cds1"/>
    <property type="gene ID" value="C.cajan_22556"/>
</dbReference>
<evidence type="ECO:0000256" key="1">
    <source>
        <dbReference type="SAM" id="Phobius"/>
    </source>
</evidence>
<dbReference type="PANTHER" id="PTHR33116:SF78">
    <property type="entry name" value="OS12G0587133 PROTEIN"/>
    <property type="match status" value="1"/>
</dbReference>
<keyword evidence="1" id="KW-0812">Transmembrane</keyword>
<dbReference type="AlphaFoldDB" id="A0A151T175"/>
<sequence>MSRCFKLVSGLKVNFIKSKFGALGMKSNFRVSYAMVLNCKFLKIPFVYLKISIGFNPRKVATWESVIRKFIKKLSVWKHKIFSISSRIYLINLVLTSLCFFFLSFFKMPNQVVHKIVTL</sequence>
<name>A0A151T175_CAJCA</name>
<protein>
    <submittedName>
        <fullName evidence="2">Uncharacterized protein</fullName>
    </submittedName>
</protein>
<proteinExistence type="predicted"/>
<dbReference type="EMBL" id="CM003611">
    <property type="protein sequence ID" value="KYP60805.1"/>
    <property type="molecule type" value="Genomic_DNA"/>
</dbReference>
<gene>
    <name evidence="2" type="ORF">KK1_023219</name>
</gene>
<keyword evidence="3" id="KW-1185">Reference proteome</keyword>
<reference evidence="2 3" key="1">
    <citation type="journal article" date="2012" name="Nat. Biotechnol.">
        <title>Draft genome sequence of pigeonpea (Cajanus cajan), an orphan legume crop of resource-poor farmers.</title>
        <authorList>
            <person name="Varshney R.K."/>
            <person name="Chen W."/>
            <person name="Li Y."/>
            <person name="Bharti A.K."/>
            <person name="Saxena R.K."/>
            <person name="Schlueter J.A."/>
            <person name="Donoghue M.T."/>
            <person name="Azam S."/>
            <person name="Fan G."/>
            <person name="Whaley A.M."/>
            <person name="Farmer A.D."/>
            <person name="Sheridan J."/>
            <person name="Iwata A."/>
            <person name="Tuteja R."/>
            <person name="Penmetsa R.V."/>
            <person name="Wu W."/>
            <person name="Upadhyaya H.D."/>
            <person name="Yang S.P."/>
            <person name="Shah T."/>
            <person name="Saxena K.B."/>
            <person name="Michael T."/>
            <person name="McCombie W.R."/>
            <person name="Yang B."/>
            <person name="Zhang G."/>
            <person name="Yang H."/>
            <person name="Wang J."/>
            <person name="Spillane C."/>
            <person name="Cook D.R."/>
            <person name="May G.D."/>
            <person name="Xu X."/>
            <person name="Jackson S.A."/>
        </authorList>
    </citation>
    <scope>NUCLEOTIDE SEQUENCE [LARGE SCALE GENOMIC DNA]</scope>
    <source>
        <strain evidence="3">cv. Asha</strain>
    </source>
</reference>